<dbReference type="PANTHER" id="PTHR43280">
    <property type="entry name" value="ARAC-FAMILY TRANSCRIPTIONAL REGULATOR"/>
    <property type="match status" value="1"/>
</dbReference>
<dbReference type="CDD" id="cd17536">
    <property type="entry name" value="REC_YesN-like"/>
    <property type="match status" value="1"/>
</dbReference>
<dbReference type="InterPro" id="IPR018060">
    <property type="entry name" value="HTH_AraC"/>
</dbReference>
<dbReference type="SMART" id="SM00448">
    <property type="entry name" value="REC"/>
    <property type="match status" value="1"/>
</dbReference>
<organism evidence="7 8">
    <name type="scientific">Paenibacillus pasadenensis</name>
    <dbReference type="NCBI Taxonomy" id="217090"/>
    <lineage>
        <taxon>Bacteria</taxon>
        <taxon>Bacillati</taxon>
        <taxon>Bacillota</taxon>
        <taxon>Bacilli</taxon>
        <taxon>Bacillales</taxon>
        <taxon>Paenibacillaceae</taxon>
        <taxon>Paenibacillus</taxon>
    </lineage>
</organism>
<evidence type="ECO:0000256" key="1">
    <source>
        <dbReference type="ARBA" id="ARBA00023015"/>
    </source>
</evidence>
<name>A0A2N5N4C0_9BACL</name>
<feature type="modified residue" description="4-aspartylphosphate" evidence="4">
    <location>
        <position position="59"/>
    </location>
</feature>
<dbReference type="PANTHER" id="PTHR43280:SF28">
    <property type="entry name" value="HTH-TYPE TRANSCRIPTIONAL ACTIVATOR RHAS"/>
    <property type="match status" value="1"/>
</dbReference>
<reference evidence="7 8" key="1">
    <citation type="submission" date="2017-05" db="EMBL/GenBank/DDBJ databases">
        <title>Functional genome analysis of Paenibacillus pasadenensis strain R16: insights on endophytic life style and antifungal activity.</title>
        <authorList>
            <person name="Passera A."/>
            <person name="Marcolungo L."/>
            <person name="Casati P."/>
            <person name="Brasca M."/>
            <person name="Quaglino F."/>
            <person name="Delledonne M."/>
        </authorList>
    </citation>
    <scope>NUCLEOTIDE SEQUENCE [LARGE SCALE GENOMIC DNA]</scope>
    <source>
        <strain evidence="7 8">R16</strain>
    </source>
</reference>
<feature type="domain" description="HTH araC/xylS-type" evidence="5">
    <location>
        <begin position="421"/>
        <end position="519"/>
    </location>
</feature>
<evidence type="ECO:0000256" key="2">
    <source>
        <dbReference type="ARBA" id="ARBA00023125"/>
    </source>
</evidence>
<evidence type="ECO:0000313" key="8">
    <source>
        <dbReference type="Proteomes" id="UP000234789"/>
    </source>
</evidence>
<evidence type="ECO:0000313" key="7">
    <source>
        <dbReference type="EMBL" id="PLT45181.1"/>
    </source>
</evidence>
<dbReference type="AlphaFoldDB" id="A0A2N5N4C0"/>
<dbReference type="PRINTS" id="PR00032">
    <property type="entry name" value="HTHARAC"/>
</dbReference>
<keyword evidence="1" id="KW-0805">Transcription regulation</keyword>
<evidence type="ECO:0000256" key="4">
    <source>
        <dbReference type="PROSITE-ProRule" id="PRU00169"/>
    </source>
</evidence>
<dbReference type="GO" id="GO:0003700">
    <property type="term" value="F:DNA-binding transcription factor activity"/>
    <property type="evidence" value="ECO:0007669"/>
    <property type="project" value="InterPro"/>
</dbReference>
<accession>A0A2N5N4C0</accession>
<proteinExistence type="predicted"/>
<feature type="domain" description="Response regulatory" evidence="6">
    <location>
        <begin position="7"/>
        <end position="124"/>
    </location>
</feature>
<keyword evidence="4" id="KW-0597">Phosphoprotein</keyword>
<dbReference type="Gene3D" id="1.10.10.60">
    <property type="entry name" value="Homeodomain-like"/>
    <property type="match status" value="2"/>
</dbReference>
<dbReference type="InterPro" id="IPR001789">
    <property type="entry name" value="Sig_transdc_resp-reg_receiver"/>
</dbReference>
<comment type="caution">
    <text evidence="7">The sequence shown here is derived from an EMBL/GenBank/DDBJ whole genome shotgun (WGS) entry which is preliminary data.</text>
</comment>
<dbReference type="PROSITE" id="PS01124">
    <property type="entry name" value="HTH_ARAC_FAMILY_2"/>
    <property type="match status" value="1"/>
</dbReference>
<dbReference type="Gene3D" id="3.40.50.2300">
    <property type="match status" value="1"/>
</dbReference>
<dbReference type="Proteomes" id="UP000234789">
    <property type="component" value="Unassembled WGS sequence"/>
</dbReference>
<dbReference type="InterPro" id="IPR018062">
    <property type="entry name" value="HTH_AraC-typ_CS"/>
</dbReference>
<dbReference type="PROSITE" id="PS00041">
    <property type="entry name" value="HTH_ARAC_FAMILY_1"/>
    <property type="match status" value="1"/>
</dbReference>
<dbReference type="EMBL" id="NFEZ01000004">
    <property type="protein sequence ID" value="PLT45181.1"/>
    <property type="molecule type" value="Genomic_DNA"/>
</dbReference>
<gene>
    <name evidence="7" type="ORF">B8V81_3612</name>
</gene>
<protein>
    <submittedName>
        <fullName evidence="7">DNA-binding response regulator, AraC family</fullName>
    </submittedName>
</protein>
<dbReference type="InterPro" id="IPR011006">
    <property type="entry name" value="CheY-like_superfamily"/>
</dbReference>
<dbReference type="PROSITE" id="PS50110">
    <property type="entry name" value="RESPONSE_REGULATORY"/>
    <property type="match status" value="1"/>
</dbReference>
<evidence type="ECO:0000259" key="5">
    <source>
        <dbReference type="PROSITE" id="PS01124"/>
    </source>
</evidence>
<dbReference type="SMART" id="SM00342">
    <property type="entry name" value="HTH_ARAC"/>
    <property type="match status" value="1"/>
</dbReference>
<keyword evidence="8" id="KW-1185">Reference proteome</keyword>
<dbReference type="GO" id="GO:0043565">
    <property type="term" value="F:sequence-specific DNA binding"/>
    <property type="evidence" value="ECO:0007669"/>
    <property type="project" value="InterPro"/>
</dbReference>
<dbReference type="GO" id="GO:0000160">
    <property type="term" value="P:phosphorelay signal transduction system"/>
    <property type="evidence" value="ECO:0007669"/>
    <property type="project" value="InterPro"/>
</dbReference>
<dbReference type="InterPro" id="IPR009057">
    <property type="entry name" value="Homeodomain-like_sf"/>
</dbReference>
<sequence length="527" mass="58473">MSELTCNVLIVDDELLARQGIKHLLDWESEGFRIVGEAANGKEALELIERLSPHILITDIVMPVMDGEELAREVRIRHPEIRMIVLSSFSEFDYVRSTFQSGVEDYILKPKLDAGKLLATLKKMAAGIPELSGIRLGGAKQQSLRALLDKAAAGFPLGDSMDGARLLQEQLPHRSYAVFGARLDGDSPAAGTAAWKERLEAHLAELPAAGRFAPAAELAEGRDLVRALINFDAADLPLLEAWLERLEASAAEGSWPVLGALGPAFGSLGGLHAAIEQLPALMERRFFRPERRFFAPPAQAAAASGGSAFDAAAFEAELGGQQFEAAFARLRQFASSMEGCEGMRVQELKSFLGHHLFHVIVALLRHQYPAASLDERKYEYFREIHEARSVQEAERTLLRFLDEAEGCVAARQRPGGSQAMQKLLAYIHEHYAEPLHLADVAQHFHFNPSYLSNYFASRNKEGFSEYVNRVRIEQACRLLADTDDAIADIATRVGYADNSYFTKVFRKYMDQSPSQYRRSAQEGKDLR</sequence>
<keyword evidence="2 7" id="KW-0238">DNA-binding</keyword>
<evidence type="ECO:0000259" key="6">
    <source>
        <dbReference type="PROSITE" id="PS50110"/>
    </source>
</evidence>
<dbReference type="SUPFAM" id="SSF52172">
    <property type="entry name" value="CheY-like"/>
    <property type="match status" value="1"/>
</dbReference>
<dbReference type="SUPFAM" id="SSF46689">
    <property type="entry name" value="Homeodomain-like"/>
    <property type="match status" value="2"/>
</dbReference>
<dbReference type="RefSeq" id="WP_101808877.1">
    <property type="nucleotide sequence ID" value="NZ_NFEZ01000004.1"/>
</dbReference>
<dbReference type="InterPro" id="IPR020449">
    <property type="entry name" value="Tscrpt_reg_AraC-type_HTH"/>
</dbReference>
<evidence type="ECO:0000256" key="3">
    <source>
        <dbReference type="ARBA" id="ARBA00023163"/>
    </source>
</evidence>
<dbReference type="Pfam" id="PF12833">
    <property type="entry name" value="HTH_18"/>
    <property type="match status" value="1"/>
</dbReference>
<keyword evidence="3" id="KW-0804">Transcription</keyword>
<dbReference type="Pfam" id="PF00072">
    <property type="entry name" value="Response_reg"/>
    <property type="match status" value="1"/>
</dbReference>